<dbReference type="GO" id="GO:0005730">
    <property type="term" value="C:nucleolus"/>
    <property type="evidence" value="ECO:0007669"/>
    <property type="project" value="TreeGrafter"/>
</dbReference>
<evidence type="ECO:0000256" key="1">
    <source>
        <dbReference type="SAM" id="MobiDB-lite"/>
    </source>
</evidence>
<dbReference type="InterPro" id="IPR035979">
    <property type="entry name" value="RBD_domain_sf"/>
</dbReference>
<dbReference type="GO" id="GO:0000472">
    <property type="term" value="P:endonucleolytic cleavage to generate mature 5'-end of SSU-rRNA from (SSU-rRNA, 5.8S rRNA, LSU-rRNA)"/>
    <property type="evidence" value="ECO:0007669"/>
    <property type="project" value="TreeGrafter"/>
</dbReference>
<proteinExistence type="predicted"/>
<sequence>MAEGESSAMCDERRRDHASSDDASSQVSCSASANAEALTQKVKTKKKKKVPGVVYLSYIPPKMNVKTVRSMLSKYGELGRIFLQPEKEHGKPRNFVEGWVEFMDKKSG</sequence>
<dbReference type="InterPro" id="IPR039119">
    <property type="entry name" value="ABT1/Esf2"/>
</dbReference>
<accession>A0A224YST5</accession>
<evidence type="ECO:0000313" key="2">
    <source>
        <dbReference type="EMBL" id="MAA18809.1"/>
    </source>
</evidence>
<dbReference type="GO" id="GO:0003723">
    <property type="term" value="F:RNA binding"/>
    <property type="evidence" value="ECO:0007669"/>
    <property type="project" value="TreeGrafter"/>
</dbReference>
<organism evidence="2">
    <name type="scientific">Rhipicephalus zambeziensis</name>
    <dbReference type="NCBI Taxonomy" id="60191"/>
    <lineage>
        <taxon>Eukaryota</taxon>
        <taxon>Metazoa</taxon>
        <taxon>Ecdysozoa</taxon>
        <taxon>Arthropoda</taxon>
        <taxon>Chelicerata</taxon>
        <taxon>Arachnida</taxon>
        <taxon>Acari</taxon>
        <taxon>Parasitiformes</taxon>
        <taxon>Ixodida</taxon>
        <taxon>Ixodoidea</taxon>
        <taxon>Ixodidae</taxon>
        <taxon>Rhipicephalinae</taxon>
        <taxon>Rhipicephalus</taxon>
        <taxon>Rhipicephalus</taxon>
    </lineage>
</organism>
<dbReference type="EMBL" id="GFPF01007663">
    <property type="protein sequence ID" value="MAA18809.1"/>
    <property type="molecule type" value="Transcribed_RNA"/>
</dbReference>
<dbReference type="AlphaFoldDB" id="A0A224YST5"/>
<dbReference type="GO" id="GO:0034462">
    <property type="term" value="P:small-subunit processome assembly"/>
    <property type="evidence" value="ECO:0007669"/>
    <property type="project" value="TreeGrafter"/>
</dbReference>
<protein>
    <submittedName>
        <fullName evidence="2">ESF2/ABP1 family protein</fullName>
    </submittedName>
</protein>
<feature type="compositionally biased region" description="Low complexity" evidence="1">
    <location>
        <begin position="21"/>
        <end position="35"/>
    </location>
</feature>
<dbReference type="GO" id="GO:0000480">
    <property type="term" value="P:endonucleolytic cleavage in 5'-ETS of tricistronic rRNA transcript (SSU-rRNA, 5.8S rRNA, LSU-rRNA)"/>
    <property type="evidence" value="ECO:0007669"/>
    <property type="project" value="TreeGrafter"/>
</dbReference>
<dbReference type="SUPFAM" id="SSF54928">
    <property type="entry name" value="RNA-binding domain, RBD"/>
    <property type="match status" value="1"/>
</dbReference>
<dbReference type="PANTHER" id="PTHR12311">
    <property type="entry name" value="ACTIVATOR OF BASAL TRANSCRIPTION 1"/>
    <property type="match status" value="1"/>
</dbReference>
<dbReference type="Gene3D" id="3.30.70.330">
    <property type="match status" value="1"/>
</dbReference>
<feature type="region of interest" description="Disordered" evidence="1">
    <location>
        <begin position="1"/>
        <end position="46"/>
    </location>
</feature>
<reference evidence="2" key="1">
    <citation type="journal article" date="2017" name="Parasit. Vectors">
        <title>Sialotranscriptomics of Rhipicephalus zambeziensis reveals intricate expression profiles of secretory proteins and suggests tight temporal transcriptional regulation during blood-feeding.</title>
        <authorList>
            <person name="de Castro M.H."/>
            <person name="de Klerk D."/>
            <person name="Pienaar R."/>
            <person name="Rees D.J.G."/>
            <person name="Mans B.J."/>
        </authorList>
    </citation>
    <scope>NUCLEOTIDE SEQUENCE</scope>
    <source>
        <tissue evidence="2">Salivary glands</tissue>
    </source>
</reference>
<dbReference type="PANTHER" id="PTHR12311:SF7">
    <property type="entry name" value="ACTIVATOR OF BASAL TRANSCRIPTION 1"/>
    <property type="match status" value="1"/>
</dbReference>
<name>A0A224YST5_9ACAR</name>
<dbReference type="InterPro" id="IPR012677">
    <property type="entry name" value="Nucleotide-bd_a/b_plait_sf"/>
</dbReference>
<dbReference type="GO" id="GO:0000447">
    <property type="term" value="P:endonucleolytic cleavage in ITS1 to separate SSU-rRNA from 5.8S rRNA and LSU-rRNA from tricistronic rRNA transcript (SSU-rRNA, 5.8S rRNA, LSU-rRNA)"/>
    <property type="evidence" value="ECO:0007669"/>
    <property type="project" value="TreeGrafter"/>
</dbReference>
<feature type="compositionally biased region" description="Basic and acidic residues" evidence="1">
    <location>
        <begin position="10"/>
        <end position="20"/>
    </location>
</feature>